<accession>A0ABD3NB07</accession>
<organism evidence="4 5">
    <name type="scientific">Cyclotella atomus</name>
    <dbReference type="NCBI Taxonomy" id="382360"/>
    <lineage>
        <taxon>Eukaryota</taxon>
        <taxon>Sar</taxon>
        <taxon>Stramenopiles</taxon>
        <taxon>Ochrophyta</taxon>
        <taxon>Bacillariophyta</taxon>
        <taxon>Coscinodiscophyceae</taxon>
        <taxon>Thalassiosirophycidae</taxon>
        <taxon>Stephanodiscales</taxon>
        <taxon>Stephanodiscaceae</taxon>
        <taxon>Cyclotella</taxon>
    </lineage>
</organism>
<protein>
    <recommendedName>
        <fullName evidence="3">Stc1 domain-containing protein</fullName>
    </recommendedName>
</protein>
<feature type="region of interest" description="Disordered" evidence="2">
    <location>
        <begin position="238"/>
        <end position="257"/>
    </location>
</feature>
<keyword evidence="5" id="KW-1185">Reference proteome</keyword>
<feature type="domain" description="Stc1" evidence="3">
    <location>
        <begin position="390"/>
        <end position="425"/>
    </location>
</feature>
<dbReference type="Pfam" id="PF12898">
    <property type="entry name" value="Stc1"/>
    <property type="match status" value="1"/>
</dbReference>
<dbReference type="AlphaFoldDB" id="A0ABD3NB07"/>
<evidence type="ECO:0000256" key="1">
    <source>
        <dbReference type="SAM" id="Coils"/>
    </source>
</evidence>
<feature type="coiled-coil region" evidence="1">
    <location>
        <begin position="446"/>
        <end position="473"/>
    </location>
</feature>
<reference evidence="4 5" key="1">
    <citation type="submission" date="2024-10" db="EMBL/GenBank/DDBJ databases">
        <title>Updated reference genomes for cyclostephanoid diatoms.</title>
        <authorList>
            <person name="Roberts W.R."/>
            <person name="Alverson A.J."/>
        </authorList>
    </citation>
    <scope>NUCLEOTIDE SEQUENCE [LARGE SCALE GENOMIC DNA]</scope>
    <source>
        <strain evidence="4 5">AJA010-31</strain>
    </source>
</reference>
<name>A0ABD3NB07_9STRA</name>
<keyword evidence="1" id="KW-0175">Coiled coil</keyword>
<feature type="compositionally biased region" description="Basic and acidic residues" evidence="2">
    <location>
        <begin position="352"/>
        <end position="364"/>
    </location>
</feature>
<gene>
    <name evidence="4" type="ORF">ACHAWO_001830</name>
</gene>
<sequence>MSSTNNSSKSPSQLDLFSYRIPKKTSLSTSDASLLVSKYAMSCPIPRKTSINVKSAGKMKPNTHGVKTNSKRKRRRSRRVKRNIPTVEANVQFVTHVQWDQIGTHVQVDGAESVGSNSSSNASSNAHEEAESEQQIEPDENQDANQDYKKIKMGRITGYPVSAKQGKYDYDAILLNCNQDPEKYLNDASNADETIKIRWLLADYNAVVPASSVALKKMEDKPPSRKAAEMSGLLEGAGKGTARTKEGLSTGVRSEFSASLDEPDKNVLMSNTLGTSETNLGEEGAKPCGLPHVRIKEEAIDTDDEYHCDTDDEMKPPFTSIFDMSLFKVETDDEFEDDADDQSISEQAAKISQDDDRPEADAKANETNPIHAPTETVDSNIYESHNMRRRYRNRMCSICEFQKPWSQFSRNQRSSRGRSRCKSCIKAVQYSRRELQGRAAKMERLLHLQMKAIERLSRKNQRLENKISRLQRNEID</sequence>
<comment type="caution">
    <text evidence="4">The sequence shown here is derived from an EMBL/GenBank/DDBJ whole genome shotgun (WGS) entry which is preliminary data.</text>
</comment>
<evidence type="ECO:0000256" key="2">
    <source>
        <dbReference type="SAM" id="MobiDB-lite"/>
    </source>
</evidence>
<dbReference type="EMBL" id="JALLPJ020001244">
    <property type="protein sequence ID" value="KAL3773176.1"/>
    <property type="molecule type" value="Genomic_DNA"/>
</dbReference>
<dbReference type="InterPro" id="IPR024630">
    <property type="entry name" value="Stc1"/>
</dbReference>
<dbReference type="Proteomes" id="UP001530400">
    <property type="component" value="Unassembled WGS sequence"/>
</dbReference>
<evidence type="ECO:0000313" key="5">
    <source>
        <dbReference type="Proteomes" id="UP001530400"/>
    </source>
</evidence>
<feature type="compositionally biased region" description="Basic residues" evidence="2">
    <location>
        <begin position="69"/>
        <end position="82"/>
    </location>
</feature>
<feature type="region of interest" description="Disordered" evidence="2">
    <location>
        <begin position="333"/>
        <end position="373"/>
    </location>
</feature>
<feature type="compositionally biased region" description="Acidic residues" evidence="2">
    <location>
        <begin position="333"/>
        <end position="343"/>
    </location>
</feature>
<proteinExistence type="predicted"/>
<feature type="region of interest" description="Disordered" evidence="2">
    <location>
        <begin position="54"/>
        <end position="84"/>
    </location>
</feature>
<feature type="region of interest" description="Disordered" evidence="2">
    <location>
        <begin position="110"/>
        <end position="144"/>
    </location>
</feature>
<feature type="compositionally biased region" description="Low complexity" evidence="2">
    <location>
        <begin position="111"/>
        <end position="125"/>
    </location>
</feature>
<feature type="compositionally biased region" description="Acidic residues" evidence="2">
    <location>
        <begin position="130"/>
        <end position="142"/>
    </location>
</feature>
<evidence type="ECO:0000313" key="4">
    <source>
        <dbReference type="EMBL" id="KAL3773176.1"/>
    </source>
</evidence>
<evidence type="ECO:0000259" key="3">
    <source>
        <dbReference type="Pfam" id="PF12898"/>
    </source>
</evidence>